<comment type="catalytic activity">
    <reaction evidence="5">
        <text>beta-D-GlcNAc-(1-&gt;4)-Mur2Ac(oyl-L-Ala-gamma-D-Glu-L-Lys-D-Ala-D-Ala)-di-trans,octa-cis-undecaprenyl diphosphate + ATP = beta-D-GlcNAc-(1-&gt;4)-Mur2Ac(oyl-L-Ala-gamma-D-O-P-Glu-L-Lys-D-Ala-D-Ala)-di-trans,octa-cis-undecaprenyl diphosphate + ADP</text>
        <dbReference type="Rhea" id="RHEA:59488"/>
        <dbReference type="ChEBI" id="CHEBI:30616"/>
        <dbReference type="ChEBI" id="CHEBI:60033"/>
        <dbReference type="ChEBI" id="CHEBI:143132"/>
        <dbReference type="ChEBI" id="CHEBI:456216"/>
    </reaction>
</comment>
<reference evidence="8 9" key="1">
    <citation type="journal article" date="2012" name="BMC Microbiol.">
        <title>Genome sequence of Desulfitobacterium hafniense DCB-2, a Gram-positive anaerobe capable of dehalogenation and metal reduction.</title>
        <authorList>
            <person name="Kim S.H."/>
            <person name="Harzman C."/>
            <person name="Davis J.K."/>
            <person name="Hutcheson R."/>
            <person name="Broderick J.B."/>
            <person name="Marsh T.L."/>
            <person name="Tiedje J.M."/>
        </authorList>
    </citation>
    <scope>NUCLEOTIDE SEQUENCE [LARGE SCALE GENOMIC DNA]</scope>
    <source>
        <strain evidence="9">DSM 10664 / DCB-2</strain>
    </source>
</reference>
<feature type="domain" description="Mur ligase central" evidence="6">
    <location>
        <begin position="68"/>
        <end position="213"/>
    </location>
</feature>
<dbReference type="CDD" id="cd01983">
    <property type="entry name" value="SIMIBI"/>
    <property type="match status" value="1"/>
</dbReference>
<dbReference type="GO" id="GO:0005524">
    <property type="term" value="F:ATP binding"/>
    <property type="evidence" value="ECO:0007669"/>
    <property type="project" value="UniProtKB-UniRule"/>
</dbReference>
<feature type="domain" description="Lipid II isoglutaminyl synthase (glutamine-hydrolyzing) subunit MurT C-terminal" evidence="7">
    <location>
        <begin position="333"/>
        <end position="447"/>
    </location>
</feature>
<dbReference type="HOGENOM" id="CLU_041534_0_0_9"/>
<keyword evidence="5" id="KW-0133">Cell shape</keyword>
<dbReference type="SUPFAM" id="SSF53623">
    <property type="entry name" value="MurD-like peptide ligases, catalytic domain"/>
    <property type="match status" value="1"/>
</dbReference>
<dbReference type="UniPathway" id="UPA00219"/>
<evidence type="ECO:0000256" key="4">
    <source>
        <dbReference type="ARBA" id="ARBA00022840"/>
    </source>
</evidence>
<dbReference type="Pfam" id="PF08353">
    <property type="entry name" value="MurT_C"/>
    <property type="match status" value="1"/>
</dbReference>
<dbReference type="Gene3D" id="3.40.1190.10">
    <property type="entry name" value="Mur-like, catalytic domain"/>
    <property type="match status" value="1"/>
</dbReference>
<evidence type="ECO:0000256" key="2">
    <source>
        <dbReference type="ARBA" id="ARBA00022598"/>
    </source>
</evidence>
<evidence type="ECO:0000313" key="9">
    <source>
        <dbReference type="Proteomes" id="UP000007726"/>
    </source>
</evidence>
<feature type="binding site" evidence="5">
    <location>
        <position position="243"/>
    </location>
    <ligand>
        <name>Zn(2+)</name>
        <dbReference type="ChEBI" id="CHEBI:29105"/>
    </ligand>
</feature>
<dbReference type="KEGG" id="dhd:Dhaf_1345"/>
<comment type="pathway">
    <text evidence="1 5">Cell wall biogenesis; peptidoglycan biosynthesis.</text>
</comment>
<organism evidence="8 9">
    <name type="scientific">Desulfitobacterium hafniense (strain DSM 10664 / DCB-2)</name>
    <dbReference type="NCBI Taxonomy" id="272564"/>
    <lineage>
        <taxon>Bacteria</taxon>
        <taxon>Bacillati</taxon>
        <taxon>Bacillota</taxon>
        <taxon>Clostridia</taxon>
        <taxon>Eubacteriales</taxon>
        <taxon>Desulfitobacteriaceae</taxon>
        <taxon>Desulfitobacterium</taxon>
    </lineage>
</organism>
<evidence type="ECO:0000313" key="8">
    <source>
        <dbReference type="EMBL" id="ACL19401.1"/>
    </source>
</evidence>
<dbReference type="HAMAP" id="MF_02214">
    <property type="entry name" value="Lipid_II_synth_MurT"/>
    <property type="match status" value="1"/>
</dbReference>
<feature type="active site" evidence="5">
    <location>
        <position position="370"/>
    </location>
</feature>
<dbReference type="InterPro" id="IPR036565">
    <property type="entry name" value="Mur-like_cat_sf"/>
</dbReference>
<feature type="binding site" evidence="5">
    <location>
        <position position="245"/>
    </location>
    <ligand>
        <name>Zn(2+)</name>
        <dbReference type="ChEBI" id="CHEBI:29105"/>
    </ligand>
</feature>
<dbReference type="GO" id="GO:0071555">
    <property type="term" value="P:cell wall organization"/>
    <property type="evidence" value="ECO:0007669"/>
    <property type="project" value="UniProtKB-KW"/>
</dbReference>
<dbReference type="Pfam" id="PF08245">
    <property type="entry name" value="Mur_ligase_M"/>
    <property type="match status" value="1"/>
</dbReference>
<protein>
    <recommendedName>
        <fullName evidence="5">Lipid II isoglutaminyl synthase (glutamine-hydrolyzing) subunit MurT</fullName>
        <ecNumber evidence="5">6.3.5.13</ecNumber>
    </recommendedName>
</protein>
<keyword evidence="5" id="KW-0961">Cell wall biogenesis/degradation</keyword>
<dbReference type="PANTHER" id="PTHR23135:SF7">
    <property type="entry name" value="LIPID II ISOGLUTAMINYL SYNTHASE (GLUTAMINE-HYDROLYZING) SUBUNIT MURT"/>
    <property type="match status" value="1"/>
</dbReference>
<evidence type="ECO:0000256" key="5">
    <source>
        <dbReference type="HAMAP-Rule" id="MF_02214"/>
    </source>
</evidence>
<feature type="binding site" evidence="5">
    <location>
        <position position="224"/>
    </location>
    <ligand>
        <name>Zn(2+)</name>
        <dbReference type="ChEBI" id="CHEBI:29105"/>
    </ligand>
</feature>
<accession>B8G283</accession>
<dbReference type="GO" id="GO:0009252">
    <property type="term" value="P:peptidoglycan biosynthetic process"/>
    <property type="evidence" value="ECO:0007669"/>
    <property type="project" value="UniProtKB-UniRule"/>
</dbReference>
<evidence type="ECO:0000259" key="7">
    <source>
        <dbReference type="Pfam" id="PF08353"/>
    </source>
</evidence>
<dbReference type="InterPro" id="IPR013221">
    <property type="entry name" value="Mur_ligase_cen"/>
</dbReference>
<gene>
    <name evidence="5" type="primary">murT</name>
    <name evidence="8" type="ordered locus">Dhaf_1345</name>
</gene>
<keyword evidence="5" id="KW-0479">Metal-binding</keyword>
<evidence type="ECO:0000256" key="1">
    <source>
        <dbReference type="ARBA" id="ARBA00004752"/>
    </source>
</evidence>
<feature type="binding site" evidence="5">
    <location>
        <position position="221"/>
    </location>
    <ligand>
        <name>Zn(2+)</name>
        <dbReference type="ChEBI" id="CHEBI:29105"/>
    </ligand>
</feature>
<name>B8G283_DESHD</name>
<sequence>MGHRVKRRYRRETNKSFLACPMGGQGHEQYIKAAGQKGTTLPGKIALQVEPQLMGMLSSAYTDGIIMVTGTNGKTTTANLLAQILKADGKTFAFNQAGANLVTGITGALLANTGWGGRSKVKMALLEVDEATVPKFCQQVTPYVAIVTNFFRDQLDRYGELDTTIKLVRDAIPPQTHLILNADDPLVAQFGRERIHTLYYGVEQTPDSKIYSTETREARFCPHCGAELVYTLYHYGQLGIYACPCGYKRPEPPVLAQNVKAGEDGIQFRVEPTSYSITLQGYYNLYNALAAMTAAKRIGIKDREIQRGLSEFIPQAGRMEQFILPQGAVTLTLVKNPTGFNQVLQTVLSRKEHPIRLLIGINDLAADGRDISWLWDVDFECLGREEERIQRIVCSGLRAEDMAVRLKYAGVPADKLHLEREMSNALEKLSEGLAGQATIFILPTYTLLFPTRELLANRQIKSCELNSRQHIQRGEG</sequence>
<keyword evidence="3 5" id="KW-0547">Nucleotide-binding</keyword>
<comment type="function">
    <text evidence="5">The lipid II isoglutaminyl synthase complex catalyzes the formation of alpha-D-isoglutamine in the cell wall lipid II stem peptide. The MurT subunit catalyzes the ATP-dependent amidation of D-glutamate residue of lipid II, converting it to an isoglutamine residue.</text>
</comment>
<dbReference type="GO" id="GO:0004326">
    <property type="term" value="F:tetrahydrofolylpolyglutamate synthase activity"/>
    <property type="evidence" value="ECO:0007669"/>
    <property type="project" value="InterPro"/>
</dbReference>
<keyword evidence="5" id="KW-0862">Zinc</keyword>
<dbReference type="PROSITE" id="PS01011">
    <property type="entry name" value="FOLYLPOLYGLU_SYNT_1"/>
    <property type="match status" value="1"/>
</dbReference>
<comment type="catalytic activity">
    <reaction evidence="5">
        <text>beta-D-GlcNAc-(1-&gt;4)-Mur2Ac(oyl-L-Ala-gamma-D-O-P-Glu-L-Lys-D-Ala-D-Ala)-di-trans,octa-cis-undecaprenyl diphosphate + NH4(+) = beta-D-GlcNAc-(1-&gt;4)-Mur2Ac(oyl-L-Ala-D-isoglutaminyl-L-Lys-D-Ala-D-Ala)-di-trans,octa-cis-undecaprenyl diphosphate + phosphate + H(+)</text>
        <dbReference type="Rhea" id="RHEA:57932"/>
        <dbReference type="ChEBI" id="CHEBI:15378"/>
        <dbReference type="ChEBI" id="CHEBI:28938"/>
        <dbReference type="ChEBI" id="CHEBI:43474"/>
        <dbReference type="ChEBI" id="CHEBI:62233"/>
        <dbReference type="ChEBI" id="CHEBI:143132"/>
    </reaction>
</comment>
<dbReference type="PANTHER" id="PTHR23135">
    <property type="entry name" value="MUR LIGASE FAMILY MEMBER"/>
    <property type="match status" value="1"/>
</dbReference>
<keyword evidence="5" id="KW-0573">Peptidoglycan synthesis</keyword>
<dbReference type="EC" id="6.3.5.13" evidence="5"/>
<dbReference type="InterPro" id="IPR018109">
    <property type="entry name" value="Folylpolyglutamate_synth_CS"/>
</dbReference>
<dbReference type="GO" id="GO:0008270">
    <property type="term" value="F:zinc ion binding"/>
    <property type="evidence" value="ECO:0007669"/>
    <property type="project" value="UniProtKB-UniRule"/>
</dbReference>
<dbReference type="AlphaFoldDB" id="B8G283"/>
<comment type="catalytic activity">
    <reaction evidence="5">
        <text>beta-D-GlcNAc-(1-&gt;4)-Mur2Ac(oyl-L-Ala-gamma-D-Glu-L-Lys-D-Ala-D-Ala)-di-trans,octa-cis-undecaprenyl diphosphate + L-glutamine + ATP + H2O = beta-D-GlcNAc-(1-&gt;4)-Mur2Ac(oyl-L-Ala-D-isoglutaminyl-L-Lys-D-Ala-D-Ala)-di-trans,octa-cis-undecaprenyl diphosphate + L-glutamate + ADP + phosphate + H(+)</text>
        <dbReference type="Rhea" id="RHEA:57928"/>
        <dbReference type="ChEBI" id="CHEBI:15377"/>
        <dbReference type="ChEBI" id="CHEBI:15378"/>
        <dbReference type="ChEBI" id="CHEBI:29985"/>
        <dbReference type="ChEBI" id="CHEBI:30616"/>
        <dbReference type="ChEBI" id="CHEBI:43474"/>
        <dbReference type="ChEBI" id="CHEBI:58359"/>
        <dbReference type="ChEBI" id="CHEBI:60033"/>
        <dbReference type="ChEBI" id="CHEBI:62233"/>
        <dbReference type="ChEBI" id="CHEBI:456216"/>
        <dbReference type="EC" id="6.3.5.13"/>
    </reaction>
</comment>
<comment type="subunit">
    <text evidence="5">Forms a heterodimer with GatD.</text>
</comment>
<evidence type="ECO:0000256" key="3">
    <source>
        <dbReference type="ARBA" id="ARBA00022741"/>
    </source>
</evidence>
<dbReference type="InterPro" id="IPR013564">
    <property type="entry name" value="MurT_C"/>
</dbReference>
<evidence type="ECO:0000259" key="6">
    <source>
        <dbReference type="Pfam" id="PF08245"/>
    </source>
</evidence>
<proteinExistence type="inferred from homology"/>
<comment type="similarity">
    <text evidence="5">Belongs to the MurCDEF family. MurT subfamily.</text>
</comment>
<keyword evidence="4 5" id="KW-0067">ATP-binding</keyword>
<dbReference type="InterPro" id="IPR043703">
    <property type="entry name" value="Lipid_II_synth_MurT"/>
</dbReference>
<keyword evidence="2 5" id="KW-0436">Ligase</keyword>
<dbReference type="GO" id="GO:0140282">
    <property type="term" value="F:carbon-nitrogen ligase activity on lipid II"/>
    <property type="evidence" value="ECO:0007669"/>
    <property type="project" value="UniProtKB-UniRule"/>
</dbReference>
<dbReference type="EMBL" id="CP001336">
    <property type="protein sequence ID" value="ACL19401.1"/>
    <property type="molecule type" value="Genomic_DNA"/>
</dbReference>
<dbReference type="GO" id="GO:0008360">
    <property type="term" value="P:regulation of cell shape"/>
    <property type="evidence" value="ECO:0007669"/>
    <property type="project" value="UniProtKB-KW"/>
</dbReference>
<dbReference type="Proteomes" id="UP000007726">
    <property type="component" value="Chromosome"/>
</dbReference>